<gene>
    <name evidence="1" type="ORF">FB556_0496</name>
</gene>
<evidence type="ECO:0000313" key="1">
    <source>
        <dbReference type="EMBL" id="TQL74045.1"/>
    </source>
</evidence>
<dbReference type="RefSeq" id="WP_379985008.1">
    <property type="nucleotide sequence ID" value="NZ_JBHWXF010000004.1"/>
</dbReference>
<name>A0A543ANC1_9MICC</name>
<protein>
    <submittedName>
        <fullName evidence="1">Uncharacterized protein</fullName>
    </submittedName>
</protein>
<evidence type="ECO:0000313" key="2">
    <source>
        <dbReference type="Proteomes" id="UP000319746"/>
    </source>
</evidence>
<reference evidence="1 2" key="1">
    <citation type="submission" date="2019-06" db="EMBL/GenBank/DDBJ databases">
        <title>Sequencing the genomes of 1000 actinobacteria strains.</title>
        <authorList>
            <person name="Klenk H.-P."/>
        </authorList>
    </citation>
    <scope>NUCLEOTIDE SEQUENCE [LARGE SCALE GENOMIC DNA]</scope>
    <source>
        <strain evidence="1 2">DSM 24083</strain>
    </source>
</reference>
<dbReference type="AlphaFoldDB" id="A0A543ANC1"/>
<comment type="caution">
    <text evidence="1">The sequence shown here is derived from an EMBL/GenBank/DDBJ whole genome shotgun (WGS) entry which is preliminary data.</text>
</comment>
<dbReference type="Proteomes" id="UP000319746">
    <property type="component" value="Unassembled WGS sequence"/>
</dbReference>
<sequence>MNPNYRGRQQPAAVEKRDRVATLHGFNAYTVRYPDSVIAERAWDEVPC</sequence>
<dbReference type="EMBL" id="VFOU01000001">
    <property type="protein sequence ID" value="TQL74045.1"/>
    <property type="molecule type" value="Genomic_DNA"/>
</dbReference>
<accession>A0A543ANC1</accession>
<organism evidence="1 2">
    <name type="scientific">Enteractinococcus coprophilus</name>
    <dbReference type="NCBI Taxonomy" id="1027633"/>
    <lineage>
        <taxon>Bacteria</taxon>
        <taxon>Bacillati</taxon>
        <taxon>Actinomycetota</taxon>
        <taxon>Actinomycetes</taxon>
        <taxon>Micrococcales</taxon>
        <taxon>Micrococcaceae</taxon>
    </lineage>
</organism>
<proteinExistence type="predicted"/>
<keyword evidence="2" id="KW-1185">Reference proteome</keyword>